<reference evidence="1 2" key="1">
    <citation type="submission" date="2018-09" db="EMBL/GenBank/DDBJ databases">
        <title>Marinorhizobium profundi gen. nov., sp. nov., isolated from a deep-sea sediment sample from the New Britain Trench and proposal of Marinorhizobiaceae fam. nov. in the order Rhizobiales of the class Alphaproteobacteria.</title>
        <authorList>
            <person name="Cao J."/>
        </authorList>
    </citation>
    <scope>NUCLEOTIDE SEQUENCE [LARGE SCALE GENOMIC DNA]</scope>
    <source>
        <strain evidence="1 2">WS11</strain>
    </source>
</reference>
<name>A0A3S9B710_9HYPH</name>
<evidence type="ECO:0000313" key="1">
    <source>
        <dbReference type="EMBL" id="AZN72723.1"/>
    </source>
</evidence>
<protein>
    <submittedName>
        <fullName evidence="1">Uncharacterized protein</fullName>
    </submittedName>
</protein>
<dbReference type="Proteomes" id="UP000268192">
    <property type="component" value="Chromosome"/>
</dbReference>
<sequence>MLEALMITMLMTLPDCTRPNRAERGLTCLVDGDTGLEGGRNWRYEGIDTPEISRPDFDENDVQAIHDDVWASVLTRPDA</sequence>
<organism evidence="1 2">
    <name type="scientific">Georhizobium profundi</name>
    <dbReference type="NCBI Taxonomy" id="2341112"/>
    <lineage>
        <taxon>Bacteria</taxon>
        <taxon>Pseudomonadati</taxon>
        <taxon>Pseudomonadota</taxon>
        <taxon>Alphaproteobacteria</taxon>
        <taxon>Hyphomicrobiales</taxon>
        <taxon>Rhizobiaceae</taxon>
        <taxon>Georhizobium</taxon>
    </lineage>
</organism>
<dbReference type="KEGG" id="abaw:D5400_16870"/>
<proteinExistence type="predicted"/>
<dbReference type="EMBL" id="CP032509">
    <property type="protein sequence ID" value="AZN72723.1"/>
    <property type="molecule type" value="Genomic_DNA"/>
</dbReference>
<dbReference type="RefSeq" id="WP_126011051.1">
    <property type="nucleotide sequence ID" value="NZ_CP032509.1"/>
</dbReference>
<keyword evidence="2" id="KW-1185">Reference proteome</keyword>
<dbReference type="OrthoDB" id="9792155at2"/>
<dbReference type="AlphaFoldDB" id="A0A3S9B710"/>
<gene>
    <name evidence="1" type="ORF">D5400_16870</name>
</gene>
<accession>A0A3S9B710</accession>
<evidence type="ECO:0000313" key="2">
    <source>
        <dbReference type="Proteomes" id="UP000268192"/>
    </source>
</evidence>